<dbReference type="SUPFAM" id="SSF53067">
    <property type="entry name" value="Actin-like ATPase domain"/>
    <property type="match status" value="1"/>
</dbReference>
<dbReference type="RefSeq" id="WP_016524413.1">
    <property type="nucleotide sequence ID" value="NZ_KE332518.1"/>
</dbReference>
<dbReference type="PANTHER" id="PTHR18964">
    <property type="entry name" value="ROK (REPRESSOR, ORF, KINASE) FAMILY"/>
    <property type="match status" value="1"/>
</dbReference>
<dbReference type="EMBL" id="ATFF01000002">
    <property type="protein sequence ID" value="EPF32116.1"/>
    <property type="molecule type" value="Genomic_DNA"/>
</dbReference>
<dbReference type="Proteomes" id="UP000014541">
    <property type="component" value="Unassembled WGS sequence"/>
</dbReference>
<dbReference type="InterPro" id="IPR043129">
    <property type="entry name" value="ATPase_NBD"/>
</dbReference>
<comment type="similarity">
    <text evidence="1">Belongs to the ROK (NagC/XylR) family.</text>
</comment>
<evidence type="ECO:0008006" key="4">
    <source>
        <dbReference type="Google" id="ProtNLM"/>
    </source>
</evidence>
<keyword evidence="3" id="KW-1185">Reference proteome</keyword>
<protein>
    <recommendedName>
        <fullName evidence="4">ROK family protein</fullName>
    </recommendedName>
</protein>
<proteinExistence type="inferred from homology"/>
<gene>
    <name evidence="2" type="ORF">HMPREF9194_00105</name>
</gene>
<organism evidence="2 3">
    <name type="scientific">Treponema maltophilum ATCC 51939</name>
    <dbReference type="NCBI Taxonomy" id="1125699"/>
    <lineage>
        <taxon>Bacteria</taxon>
        <taxon>Pseudomonadati</taxon>
        <taxon>Spirochaetota</taxon>
        <taxon>Spirochaetia</taxon>
        <taxon>Spirochaetales</taxon>
        <taxon>Treponemataceae</taxon>
        <taxon>Treponema</taxon>
    </lineage>
</organism>
<dbReference type="InterPro" id="IPR000600">
    <property type="entry name" value="ROK"/>
</dbReference>
<accession>S3K574</accession>
<dbReference type="OrthoDB" id="369851at2"/>
<dbReference type="CDD" id="cd23763">
    <property type="entry name" value="ASKHA_ATPase_ROK"/>
    <property type="match status" value="1"/>
</dbReference>
<dbReference type="STRING" id="1125699.HMPREF9194_00105"/>
<reference evidence="2 3" key="1">
    <citation type="submission" date="2013-04" db="EMBL/GenBank/DDBJ databases">
        <title>The Genome Sequence of Treponema maltophilum ATCC 51939.</title>
        <authorList>
            <consortium name="The Broad Institute Genomics Platform"/>
            <person name="Earl A."/>
            <person name="Ward D."/>
            <person name="Feldgarden M."/>
            <person name="Gevers D."/>
            <person name="Leonetti C."/>
            <person name="Blanton J.M."/>
            <person name="Dewhirst F.E."/>
            <person name="Izard J."/>
            <person name="Walker B."/>
            <person name="Young S."/>
            <person name="Zeng Q."/>
            <person name="Gargeya S."/>
            <person name="Fitzgerald M."/>
            <person name="Haas B."/>
            <person name="Abouelleil A."/>
            <person name="Allen A.W."/>
            <person name="Alvarado L."/>
            <person name="Arachchi H.M."/>
            <person name="Berlin A.M."/>
            <person name="Chapman S.B."/>
            <person name="Gainer-Dewar J."/>
            <person name="Goldberg J."/>
            <person name="Griggs A."/>
            <person name="Gujja S."/>
            <person name="Hansen M."/>
            <person name="Howarth C."/>
            <person name="Imamovic A."/>
            <person name="Ireland A."/>
            <person name="Larimer J."/>
            <person name="McCowan C."/>
            <person name="Murphy C."/>
            <person name="Pearson M."/>
            <person name="Poon T.W."/>
            <person name="Priest M."/>
            <person name="Roberts A."/>
            <person name="Saif S."/>
            <person name="Shea T."/>
            <person name="Sisk P."/>
            <person name="Sykes S."/>
            <person name="Wortman J."/>
            <person name="Nusbaum C."/>
            <person name="Birren B."/>
        </authorList>
    </citation>
    <scope>NUCLEOTIDE SEQUENCE [LARGE SCALE GENOMIC DNA]</scope>
    <source>
        <strain evidence="2 3">ATCC 51939</strain>
    </source>
</reference>
<name>S3K574_TREMA</name>
<dbReference type="PATRIC" id="fig|1125699.3.peg.103"/>
<dbReference type="eggNOG" id="COG1940">
    <property type="taxonomic scope" value="Bacteria"/>
</dbReference>
<dbReference type="PANTHER" id="PTHR18964:SF149">
    <property type="entry name" value="BIFUNCTIONAL UDP-N-ACETYLGLUCOSAMINE 2-EPIMERASE_N-ACETYLMANNOSAMINE KINASE"/>
    <property type="match status" value="1"/>
</dbReference>
<sequence length="297" mass="31853">MMKTKNGAVIGFDLGGTQMRCALVEGCAVKSRIFRCSTQRDRPPADIIGDMISLIRTAEKETGQEKVSIGVGVPTSITDGCLDPCENLPTMPNYPLAKELSQRLDRPVFLENDAACFALGEYALLDDSAQSTLLGFTLGTSIGLGIIINGKLFKGARGQAGEIWRSPVSIVDCENGDFTQNGRSVDACLAGRFLGTLYEKFSGREISGAQLHEKAIQNDPAALQCFTEYGRRLGALLCQSVNMLDPHAIVLGGSVSSDYAFFAPEFSKFPVLSGIHIYKTKAPDTSALLGAAWSVKN</sequence>
<dbReference type="Gene3D" id="3.30.420.40">
    <property type="match status" value="2"/>
</dbReference>
<evidence type="ECO:0000256" key="1">
    <source>
        <dbReference type="ARBA" id="ARBA00006479"/>
    </source>
</evidence>
<dbReference type="Pfam" id="PF00480">
    <property type="entry name" value="ROK"/>
    <property type="match status" value="1"/>
</dbReference>
<comment type="caution">
    <text evidence="2">The sequence shown here is derived from an EMBL/GenBank/DDBJ whole genome shotgun (WGS) entry which is preliminary data.</text>
</comment>
<evidence type="ECO:0000313" key="3">
    <source>
        <dbReference type="Proteomes" id="UP000014541"/>
    </source>
</evidence>
<dbReference type="HOGENOM" id="CLU_036604_0_3_12"/>
<evidence type="ECO:0000313" key="2">
    <source>
        <dbReference type="EMBL" id="EPF32116.1"/>
    </source>
</evidence>
<dbReference type="AlphaFoldDB" id="S3K574"/>